<name>A0ABX7PYD2_9BACT</name>
<accession>A0ABX7PYD2</accession>
<organism evidence="1 2">
    <name type="scientific">Candidatus Methylacidiphilum infernorum</name>
    <dbReference type="NCBI Taxonomy" id="511746"/>
    <lineage>
        <taxon>Bacteria</taxon>
        <taxon>Pseudomonadati</taxon>
        <taxon>Verrucomicrobiota</taxon>
        <taxon>Methylacidiphilae</taxon>
        <taxon>Methylacidiphilales</taxon>
        <taxon>Methylacidiphilaceae</taxon>
        <taxon>Methylacidiphilum (ex Ratnadevi et al. 2023)</taxon>
    </lineage>
</organism>
<evidence type="ECO:0000313" key="2">
    <source>
        <dbReference type="Proteomes" id="UP000663088"/>
    </source>
</evidence>
<evidence type="ECO:0000313" key="1">
    <source>
        <dbReference type="EMBL" id="QSR87566.1"/>
    </source>
</evidence>
<proteinExistence type="predicted"/>
<dbReference type="RefSeq" id="WP_206848013.1">
    <property type="nucleotide sequence ID" value="NZ_CP065956.1"/>
</dbReference>
<sequence length="146" mass="15856">MIGICRDSPLASTRRGRLIPEIIGPCGIFLPSENREKLFFFPANRSPKRDLLQPAPKAFALYGPFLWEIFAFPVQGTEMSMKGEDQAGFCPISWIAISCAVRGKAVQEQALLLCLGGSNPCKQGKIVILVNHVGAGEKIVKLVGSL</sequence>
<dbReference type="EMBL" id="CP065956">
    <property type="protein sequence ID" value="QSR87566.1"/>
    <property type="molecule type" value="Genomic_DNA"/>
</dbReference>
<gene>
    <name evidence="1" type="ORF">EM20IM_04380</name>
</gene>
<reference evidence="1 2" key="1">
    <citation type="submission" date="2020-12" db="EMBL/GenBank/DDBJ databases">
        <authorList>
            <person name="Awala S.I."/>
            <person name="Gwak J.-H."/>
            <person name="Kim S.-J."/>
            <person name="Rhee S.-K."/>
        </authorList>
    </citation>
    <scope>NUCLEOTIDE SEQUENCE [LARGE SCALE GENOMIC DNA]</scope>
    <source>
        <strain evidence="1 2">IT5</strain>
    </source>
</reference>
<protein>
    <submittedName>
        <fullName evidence="1">Uncharacterized protein</fullName>
    </submittedName>
</protein>
<dbReference type="Proteomes" id="UP000663088">
    <property type="component" value="Chromosome"/>
</dbReference>
<keyword evidence="2" id="KW-1185">Reference proteome</keyword>